<evidence type="ECO:0000313" key="2">
    <source>
        <dbReference type="EMBL" id="PZD95212.1"/>
    </source>
</evidence>
<accession>A0A2W1LJM8</accession>
<dbReference type="Pfam" id="PF00308">
    <property type="entry name" value="Bac_DnaA"/>
    <property type="match status" value="1"/>
</dbReference>
<dbReference type="SUPFAM" id="SSF52540">
    <property type="entry name" value="P-loop containing nucleoside triphosphate hydrolases"/>
    <property type="match status" value="1"/>
</dbReference>
<organism evidence="2 3">
    <name type="scientific">Paenibacillus sambharensis</name>
    <dbReference type="NCBI Taxonomy" id="1803190"/>
    <lineage>
        <taxon>Bacteria</taxon>
        <taxon>Bacillati</taxon>
        <taxon>Bacillota</taxon>
        <taxon>Bacilli</taxon>
        <taxon>Bacillales</taxon>
        <taxon>Paenibacillaceae</taxon>
        <taxon>Paenibacillus</taxon>
    </lineage>
</organism>
<keyword evidence="3" id="KW-1185">Reference proteome</keyword>
<dbReference type="CDD" id="cd00009">
    <property type="entry name" value="AAA"/>
    <property type="match status" value="1"/>
</dbReference>
<evidence type="ECO:0000313" key="3">
    <source>
        <dbReference type="Proteomes" id="UP000249522"/>
    </source>
</evidence>
<dbReference type="PANTHER" id="PTHR30050">
    <property type="entry name" value="CHROMOSOMAL REPLICATION INITIATOR PROTEIN DNAA"/>
    <property type="match status" value="1"/>
</dbReference>
<name>A0A2W1LJM8_9BACL</name>
<dbReference type="InterPro" id="IPR013317">
    <property type="entry name" value="DnaA_dom"/>
</dbReference>
<sequence length="299" mass="34619">MGKAMKEMLVRIEQMRIHSQNSTSEPQQSNYKCSRCKDTGTINTFRWIEDDSYTYKDRPIPRQVAQVELCSCHYDQQFTKYNASSGFSNKELGHTFKNAIIDDENRSYFEIAVDFIKNIDNHLDWGTWLYLFGDESRAKSLTDQHGREYSAFGTGKTYLMQCIANALTHRKIPAIYVNEEKLFGDIKATYDRASDESEQDVLKRYYNIPVLLIDDLFTTSYKDWAEGKLFSILDARVNEKKVTIITSNYAVGRIRDRLPVNGGKIASRITGQAQLIEMVGTDRRRTIARKRRDERHEAG</sequence>
<proteinExistence type="predicted"/>
<dbReference type="InterPro" id="IPR027417">
    <property type="entry name" value="P-loop_NTPase"/>
</dbReference>
<dbReference type="PANTHER" id="PTHR30050:SF4">
    <property type="entry name" value="ATP-BINDING PROTEIN RV3427C IN INSERTION SEQUENCE-RELATED"/>
    <property type="match status" value="1"/>
</dbReference>
<dbReference type="EMBL" id="QKRB01000044">
    <property type="protein sequence ID" value="PZD95212.1"/>
    <property type="molecule type" value="Genomic_DNA"/>
</dbReference>
<feature type="domain" description="Chromosomal replication initiator protein DnaA ATPAse" evidence="1">
    <location>
        <begin position="149"/>
        <end position="249"/>
    </location>
</feature>
<comment type="caution">
    <text evidence="2">The sequence shown here is derived from an EMBL/GenBank/DDBJ whole genome shotgun (WGS) entry which is preliminary data.</text>
</comment>
<reference evidence="2 3" key="1">
    <citation type="submission" date="2018-06" db="EMBL/GenBank/DDBJ databases">
        <title>Paenibacillus imtechensis sp. nov.</title>
        <authorList>
            <person name="Pinnaka A.K."/>
            <person name="Singh H."/>
            <person name="Kaur M."/>
        </authorList>
    </citation>
    <scope>NUCLEOTIDE SEQUENCE [LARGE SCALE GENOMIC DNA]</scope>
    <source>
        <strain evidence="2 3">SMB1</strain>
    </source>
</reference>
<dbReference type="Gene3D" id="3.40.50.300">
    <property type="entry name" value="P-loop containing nucleotide triphosphate hydrolases"/>
    <property type="match status" value="1"/>
</dbReference>
<dbReference type="AlphaFoldDB" id="A0A2W1LJM8"/>
<gene>
    <name evidence="2" type="ORF">DNH61_11675</name>
</gene>
<evidence type="ECO:0000259" key="1">
    <source>
        <dbReference type="Pfam" id="PF00308"/>
    </source>
</evidence>
<protein>
    <recommendedName>
        <fullName evidence="1">Chromosomal replication initiator protein DnaA ATPAse domain-containing protein</fullName>
    </recommendedName>
</protein>
<dbReference type="Proteomes" id="UP000249522">
    <property type="component" value="Unassembled WGS sequence"/>
</dbReference>
<dbReference type="GO" id="GO:0006260">
    <property type="term" value="P:DNA replication"/>
    <property type="evidence" value="ECO:0007669"/>
    <property type="project" value="TreeGrafter"/>
</dbReference>